<dbReference type="AlphaFoldDB" id="A0A8J7QD74"/>
<keyword evidence="3" id="KW-0378">Hydrolase</keyword>
<evidence type="ECO:0000256" key="1">
    <source>
        <dbReference type="SAM" id="SignalP"/>
    </source>
</evidence>
<feature type="signal peptide" evidence="1">
    <location>
        <begin position="1"/>
        <end position="17"/>
    </location>
</feature>
<keyword evidence="4" id="KW-1185">Reference proteome</keyword>
<dbReference type="NCBIfam" id="NF002938">
    <property type="entry name" value="PRK03592.1"/>
    <property type="match status" value="1"/>
</dbReference>
<dbReference type="PANTHER" id="PTHR43798">
    <property type="entry name" value="MONOACYLGLYCEROL LIPASE"/>
    <property type="match status" value="1"/>
</dbReference>
<dbReference type="InterPro" id="IPR029058">
    <property type="entry name" value="AB_hydrolase_fold"/>
</dbReference>
<feature type="chain" id="PRO_5035169095" evidence="1">
    <location>
        <begin position="18"/>
        <end position="316"/>
    </location>
</feature>
<gene>
    <name evidence="3" type="ORF">J3U88_28145</name>
</gene>
<dbReference type="Proteomes" id="UP000664417">
    <property type="component" value="Unassembled WGS sequence"/>
</dbReference>
<dbReference type="Gene3D" id="3.40.50.1820">
    <property type="entry name" value="alpha/beta hydrolase"/>
    <property type="match status" value="1"/>
</dbReference>
<dbReference type="InterPro" id="IPR050266">
    <property type="entry name" value="AB_hydrolase_sf"/>
</dbReference>
<keyword evidence="1" id="KW-0732">Signal</keyword>
<reference evidence="3" key="1">
    <citation type="submission" date="2021-03" db="EMBL/GenBank/DDBJ databases">
        <authorList>
            <person name="Wang G."/>
        </authorList>
    </citation>
    <scope>NUCLEOTIDE SEQUENCE</scope>
    <source>
        <strain evidence="3">KCTC 12899</strain>
    </source>
</reference>
<feature type="domain" description="AB hydrolase-1" evidence="2">
    <location>
        <begin position="56"/>
        <end position="168"/>
    </location>
</feature>
<dbReference type="PANTHER" id="PTHR43798:SF24">
    <property type="entry name" value="CIS-3-ALKYL-4-ALKYLOXETAN-2-ONE DECARBOXYLASE"/>
    <property type="match status" value="1"/>
</dbReference>
<accession>A0A8J7QD74</accession>
<dbReference type="PRINTS" id="PR00111">
    <property type="entry name" value="ABHYDROLASE"/>
</dbReference>
<evidence type="ECO:0000313" key="4">
    <source>
        <dbReference type="Proteomes" id="UP000664417"/>
    </source>
</evidence>
<name>A0A8J7QD74_9BACT</name>
<dbReference type="EC" id="3.8.1.5" evidence="3"/>
<evidence type="ECO:0000259" key="2">
    <source>
        <dbReference type="Pfam" id="PF00561"/>
    </source>
</evidence>
<evidence type="ECO:0000313" key="3">
    <source>
        <dbReference type="EMBL" id="MBO1322377.1"/>
    </source>
</evidence>
<proteinExistence type="predicted"/>
<protein>
    <submittedName>
        <fullName evidence="3">Haloalkane dehalogenase</fullName>
        <ecNumber evidence="3">3.8.1.5</ecNumber>
    </submittedName>
</protein>
<dbReference type="GO" id="GO:0016020">
    <property type="term" value="C:membrane"/>
    <property type="evidence" value="ECO:0007669"/>
    <property type="project" value="TreeGrafter"/>
</dbReference>
<dbReference type="PRINTS" id="PR00412">
    <property type="entry name" value="EPOXHYDRLASE"/>
</dbReference>
<dbReference type="InterPro" id="IPR000639">
    <property type="entry name" value="Epox_hydrolase-like"/>
</dbReference>
<comment type="caution">
    <text evidence="3">The sequence shown here is derived from an EMBL/GenBank/DDBJ whole genome shotgun (WGS) entry which is preliminary data.</text>
</comment>
<dbReference type="EMBL" id="JAFREP010000035">
    <property type="protein sequence ID" value="MBO1322377.1"/>
    <property type="molecule type" value="Genomic_DNA"/>
</dbReference>
<dbReference type="RefSeq" id="WP_207862350.1">
    <property type="nucleotide sequence ID" value="NZ_JAFREP010000035.1"/>
</dbReference>
<organism evidence="3 4">
    <name type="scientific">Acanthopleuribacter pedis</name>
    <dbReference type="NCBI Taxonomy" id="442870"/>
    <lineage>
        <taxon>Bacteria</taxon>
        <taxon>Pseudomonadati</taxon>
        <taxon>Acidobacteriota</taxon>
        <taxon>Holophagae</taxon>
        <taxon>Acanthopleuribacterales</taxon>
        <taxon>Acanthopleuribacteraceae</taxon>
        <taxon>Acanthopleuribacter</taxon>
    </lineage>
</organism>
<dbReference type="GO" id="GO:0018786">
    <property type="term" value="F:haloalkane dehalogenase activity"/>
    <property type="evidence" value="ECO:0007669"/>
    <property type="project" value="UniProtKB-EC"/>
</dbReference>
<dbReference type="InterPro" id="IPR000073">
    <property type="entry name" value="AB_hydrolase_1"/>
</dbReference>
<dbReference type="Pfam" id="PF00561">
    <property type="entry name" value="Abhydrolase_1"/>
    <property type="match status" value="1"/>
</dbReference>
<dbReference type="SUPFAM" id="SSF53474">
    <property type="entry name" value="alpha/beta-Hydrolases"/>
    <property type="match status" value="1"/>
</dbReference>
<sequence length="316" mass="35597">MRRFILLCFALALPLFAAEIPAVDDKPISVEFPFMSKYVNVLGSNMHYVDEGSGDPILFLHGNPTSMYLWRNIMPYLTEKGRVVAVDNIGFGFSDKPDIDYTFADHAAYLRAFIDVLDLRNITLVIHDWGSALGFDYAAAFPDNVKAIVFMEAILPTISDTITNGPGGPLFAQMRDPIQGWSFLIRRNGFIEDILPGNILREMTHTEMQHYRRPFLLEADRKPLWVWPLQVPINGVPAETHAVVQNYGAWLSRTDTPMLMFAVTPGAIGPGEAVAWSREHIDNLRVFHLGPGLHFIQEDYPHTIGRLTARFVDSLP</sequence>